<accession>A3IZ09</accession>
<dbReference type="RefSeq" id="WP_008278627.1">
    <property type="nucleotide sequence ID" value="NZ_AAXW01000091.1"/>
</dbReference>
<evidence type="ECO:0000313" key="2">
    <source>
        <dbReference type="Proteomes" id="UP000003781"/>
    </source>
</evidence>
<organism evidence="1 2">
    <name type="scientific">Crocosphaera chwakensis CCY0110</name>
    <dbReference type="NCBI Taxonomy" id="391612"/>
    <lineage>
        <taxon>Bacteria</taxon>
        <taxon>Bacillati</taxon>
        <taxon>Cyanobacteriota</taxon>
        <taxon>Cyanophyceae</taxon>
        <taxon>Oscillatoriophycideae</taxon>
        <taxon>Chroococcales</taxon>
        <taxon>Aphanothecaceae</taxon>
        <taxon>Crocosphaera</taxon>
        <taxon>Crocosphaera chwakensis</taxon>
    </lineage>
</organism>
<name>A3IZ09_9CHRO</name>
<gene>
    <name evidence="1" type="ORF">CY0110_14430</name>
</gene>
<keyword evidence="2" id="KW-1185">Reference proteome</keyword>
<protein>
    <submittedName>
        <fullName evidence="1">Uncharacterized protein</fullName>
    </submittedName>
</protein>
<proteinExistence type="predicted"/>
<reference evidence="1 2" key="1">
    <citation type="submission" date="2007-03" db="EMBL/GenBank/DDBJ databases">
        <authorList>
            <person name="Stal L."/>
            <person name="Ferriera S."/>
            <person name="Johnson J."/>
            <person name="Kravitz S."/>
            <person name="Beeson K."/>
            <person name="Sutton G."/>
            <person name="Rogers Y.-H."/>
            <person name="Friedman R."/>
            <person name="Frazier M."/>
            <person name="Venter J.C."/>
        </authorList>
    </citation>
    <scope>NUCLEOTIDE SEQUENCE [LARGE SCALE GENOMIC DNA]</scope>
    <source>
        <strain evidence="1 2">CCY0110</strain>
    </source>
</reference>
<dbReference type="Proteomes" id="UP000003781">
    <property type="component" value="Unassembled WGS sequence"/>
</dbReference>
<evidence type="ECO:0000313" key="1">
    <source>
        <dbReference type="EMBL" id="EAZ88310.1"/>
    </source>
</evidence>
<dbReference type="EMBL" id="AAXW01000091">
    <property type="protein sequence ID" value="EAZ88310.1"/>
    <property type="molecule type" value="Genomic_DNA"/>
</dbReference>
<sequence>MQELIRLSNLCQGWWVWKDPQGETFVSLNEIQQLYESWKNSRPKVTPILEDNTENPNKIMYKLRQIKI</sequence>
<comment type="caution">
    <text evidence="1">The sequence shown here is derived from an EMBL/GenBank/DDBJ whole genome shotgun (WGS) entry which is preliminary data.</text>
</comment>
<dbReference type="AlphaFoldDB" id="A3IZ09"/>